<dbReference type="InterPro" id="IPR000688">
    <property type="entry name" value="HypA/HybF"/>
</dbReference>
<keyword evidence="6" id="KW-1185">Reference proteome</keyword>
<feature type="binding site" evidence="4">
    <location>
        <position position="76"/>
    </location>
    <ligand>
        <name>Zn(2+)</name>
        <dbReference type="ChEBI" id="CHEBI:29105"/>
    </ligand>
</feature>
<evidence type="ECO:0000256" key="1">
    <source>
        <dbReference type="ARBA" id="ARBA00022596"/>
    </source>
</evidence>
<dbReference type="NCBIfam" id="NF009046">
    <property type="entry name" value="PRK12380.1"/>
    <property type="match status" value="1"/>
</dbReference>
<reference evidence="6" key="1">
    <citation type="submission" date="2016-06" db="EMBL/GenBank/DDBJ databases">
        <authorList>
            <person name="Butler K."/>
        </authorList>
    </citation>
    <scope>NUCLEOTIDE SEQUENCE [LARGE SCALE GENOMIC DNA]</scope>
    <source>
        <strain evidence="6">GCSL-Mp20</strain>
    </source>
</reference>
<protein>
    <recommendedName>
        <fullName evidence="4">Hydrogenase maturation factor HypA</fullName>
    </recommendedName>
</protein>
<feature type="binding site" evidence="4">
    <location>
        <position position="89"/>
    </location>
    <ligand>
        <name>Zn(2+)</name>
        <dbReference type="ChEBI" id="CHEBI:29105"/>
    </ligand>
</feature>
<dbReference type="Pfam" id="PF01155">
    <property type="entry name" value="HypA"/>
    <property type="match status" value="1"/>
</dbReference>
<accession>A0A1B8HP03</accession>
<comment type="caution">
    <text evidence="5">The sequence shown here is derived from an EMBL/GenBank/DDBJ whole genome shotgun (WGS) entry which is preliminary data.</text>
</comment>
<dbReference type="PROSITE" id="PS01249">
    <property type="entry name" value="HYPA"/>
    <property type="match status" value="1"/>
</dbReference>
<dbReference type="PANTHER" id="PTHR34535:SF4">
    <property type="entry name" value="HYDROGENASE MATURATION FACTOR HYBF"/>
    <property type="match status" value="1"/>
</dbReference>
<keyword evidence="3 4" id="KW-0862">Zinc</keyword>
<dbReference type="GO" id="GO:0016151">
    <property type="term" value="F:nickel cation binding"/>
    <property type="evidence" value="ECO:0007669"/>
    <property type="project" value="UniProtKB-UniRule"/>
</dbReference>
<comment type="similarity">
    <text evidence="4">Belongs to the HypA/HybF family.</text>
</comment>
<evidence type="ECO:0000256" key="4">
    <source>
        <dbReference type="HAMAP-Rule" id="MF_00213"/>
    </source>
</evidence>
<evidence type="ECO:0000313" key="5">
    <source>
        <dbReference type="EMBL" id="OBU11113.1"/>
    </source>
</evidence>
<dbReference type="RefSeq" id="WP_067401469.1">
    <property type="nucleotide sequence ID" value="NZ_LZEY01000012.1"/>
</dbReference>
<name>A0A1B8HP03_9GAMM</name>
<dbReference type="OrthoDB" id="288014at2"/>
<dbReference type="PANTHER" id="PTHR34535">
    <property type="entry name" value="HYDROGENASE MATURATION FACTOR HYPA"/>
    <property type="match status" value="1"/>
</dbReference>
<dbReference type="NCBIfam" id="TIGR00100">
    <property type="entry name" value="hypA"/>
    <property type="match status" value="1"/>
</dbReference>
<feature type="binding site" evidence="4">
    <location>
        <position position="73"/>
    </location>
    <ligand>
        <name>Zn(2+)</name>
        <dbReference type="ChEBI" id="CHEBI:29105"/>
    </ligand>
</feature>
<evidence type="ECO:0000256" key="3">
    <source>
        <dbReference type="ARBA" id="ARBA00022833"/>
    </source>
</evidence>
<dbReference type="InterPro" id="IPR020538">
    <property type="entry name" value="Hydgase_Ni_incorp_HypA/HybF_CS"/>
</dbReference>
<organism evidence="5 6">
    <name type="scientific">Morganella psychrotolerans</name>
    <dbReference type="NCBI Taxonomy" id="368603"/>
    <lineage>
        <taxon>Bacteria</taxon>
        <taxon>Pseudomonadati</taxon>
        <taxon>Pseudomonadota</taxon>
        <taxon>Gammaproteobacteria</taxon>
        <taxon>Enterobacterales</taxon>
        <taxon>Morganellaceae</taxon>
        <taxon>Morganella</taxon>
    </lineage>
</organism>
<feature type="binding site" evidence="4">
    <location>
        <position position="92"/>
    </location>
    <ligand>
        <name>Zn(2+)</name>
        <dbReference type="ChEBI" id="CHEBI:29105"/>
    </ligand>
</feature>
<dbReference type="GO" id="GO:0051604">
    <property type="term" value="P:protein maturation"/>
    <property type="evidence" value="ECO:0007669"/>
    <property type="project" value="InterPro"/>
</dbReference>
<dbReference type="HAMAP" id="MF_00213">
    <property type="entry name" value="HypA_HybF"/>
    <property type="match status" value="1"/>
</dbReference>
<dbReference type="FunFam" id="3.30.2320.80:FF:000001">
    <property type="entry name" value="Hydrogenase maturation factor HypA"/>
    <property type="match status" value="1"/>
</dbReference>
<comment type="function">
    <text evidence="4">Involved in the maturation of [NiFe] hydrogenases. Required for nickel insertion into the metal center of the hydrogenase.</text>
</comment>
<proteinExistence type="inferred from homology"/>
<dbReference type="GO" id="GO:0008270">
    <property type="term" value="F:zinc ion binding"/>
    <property type="evidence" value="ECO:0007669"/>
    <property type="project" value="UniProtKB-UniRule"/>
</dbReference>
<dbReference type="GO" id="GO:0016530">
    <property type="term" value="F:metallochaperone activity"/>
    <property type="evidence" value="ECO:0007669"/>
    <property type="project" value="UniProtKB-ARBA"/>
</dbReference>
<keyword evidence="2 4" id="KW-0479">Metal-binding</keyword>
<dbReference type="NCBIfam" id="NF002979">
    <property type="entry name" value="PRK03681.1"/>
    <property type="match status" value="1"/>
</dbReference>
<feature type="binding site" evidence="4">
    <location>
        <position position="2"/>
    </location>
    <ligand>
        <name>Ni(2+)</name>
        <dbReference type="ChEBI" id="CHEBI:49786"/>
    </ligand>
</feature>
<dbReference type="PIRSF" id="PIRSF004761">
    <property type="entry name" value="Hydrgn_mat_HypA"/>
    <property type="match status" value="1"/>
</dbReference>
<evidence type="ECO:0000256" key="2">
    <source>
        <dbReference type="ARBA" id="ARBA00022723"/>
    </source>
</evidence>
<sequence length="113" mass="12509">MHELSLCMNAAEIIREQAQEHGIRQVTDVWLEIGALADVEESALRFAFDIACRDTVAQGCTLHIDIIPAQAWCWDCSRAVSVMQHATACPHCHGEHLRVSDGDALRVKSLEGE</sequence>
<dbReference type="Gene3D" id="3.30.2320.80">
    <property type="match status" value="1"/>
</dbReference>
<dbReference type="AlphaFoldDB" id="A0A1B8HP03"/>
<dbReference type="EMBL" id="LZEY01000012">
    <property type="protein sequence ID" value="OBU11113.1"/>
    <property type="molecule type" value="Genomic_DNA"/>
</dbReference>
<keyword evidence="1 4" id="KW-0533">Nickel</keyword>
<gene>
    <name evidence="4" type="primary">hypA</name>
    <name evidence="5" type="ORF">AYY18_04070</name>
</gene>
<evidence type="ECO:0000313" key="6">
    <source>
        <dbReference type="Proteomes" id="UP000092377"/>
    </source>
</evidence>
<dbReference type="Proteomes" id="UP000092377">
    <property type="component" value="Unassembled WGS sequence"/>
</dbReference>